<proteinExistence type="predicted"/>
<evidence type="ECO:0000313" key="1">
    <source>
        <dbReference type="EMBL" id="KAF2470881.1"/>
    </source>
</evidence>
<accession>A0ACB6QVB8</accession>
<organism evidence="1 2">
    <name type="scientific">Lindgomyces ingoldianus</name>
    <dbReference type="NCBI Taxonomy" id="673940"/>
    <lineage>
        <taxon>Eukaryota</taxon>
        <taxon>Fungi</taxon>
        <taxon>Dikarya</taxon>
        <taxon>Ascomycota</taxon>
        <taxon>Pezizomycotina</taxon>
        <taxon>Dothideomycetes</taxon>
        <taxon>Pleosporomycetidae</taxon>
        <taxon>Pleosporales</taxon>
        <taxon>Lindgomycetaceae</taxon>
        <taxon>Lindgomyces</taxon>
    </lineage>
</organism>
<dbReference type="Proteomes" id="UP000799755">
    <property type="component" value="Unassembled WGS sequence"/>
</dbReference>
<reference evidence="1" key="1">
    <citation type="journal article" date="2020" name="Stud. Mycol.">
        <title>101 Dothideomycetes genomes: a test case for predicting lifestyles and emergence of pathogens.</title>
        <authorList>
            <person name="Haridas S."/>
            <person name="Albert R."/>
            <person name="Binder M."/>
            <person name="Bloem J."/>
            <person name="Labutti K."/>
            <person name="Salamov A."/>
            <person name="Andreopoulos B."/>
            <person name="Baker S."/>
            <person name="Barry K."/>
            <person name="Bills G."/>
            <person name="Bluhm B."/>
            <person name="Cannon C."/>
            <person name="Castanera R."/>
            <person name="Culley D."/>
            <person name="Daum C."/>
            <person name="Ezra D."/>
            <person name="Gonzalez J."/>
            <person name="Henrissat B."/>
            <person name="Kuo A."/>
            <person name="Liang C."/>
            <person name="Lipzen A."/>
            <person name="Lutzoni F."/>
            <person name="Magnuson J."/>
            <person name="Mondo S."/>
            <person name="Nolan M."/>
            <person name="Ohm R."/>
            <person name="Pangilinan J."/>
            <person name="Park H.-J."/>
            <person name="Ramirez L."/>
            <person name="Alfaro M."/>
            <person name="Sun H."/>
            <person name="Tritt A."/>
            <person name="Yoshinaga Y."/>
            <person name="Zwiers L.-H."/>
            <person name="Turgeon B."/>
            <person name="Goodwin S."/>
            <person name="Spatafora J."/>
            <person name="Crous P."/>
            <person name="Grigoriev I."/>
        </authorList>
    </citation>
    <scope>NUCLEOTIDE SEQUENCE</scope>
    <source>
        <strain evidence="1">ATCC 200398</strain>
    </source>
</reference>
<evidence type="ECO:0000313" key="2">
    <source>
        <dbReference type="Proteomes" id="UP000799755"/>
    </source>
</evidence>
<comment type="caution">
    <text evidence="1">The sequence shown here is derived from an EMBL/GenBank/DDBJ whole genome shotgun (WGS) entry which is preliminary data.</text>
</comment>
<protein>
    <submittedName>
        <fullName evidence="1">Uncharacterized protein</fullName>
    </submittedName>
</protein>
<name>A0ACB6QVB8_9PLEO</name>
<sequence>MAGANSIRCMGQPASESLHVEDLELTTLSGLLEERKRLEDAPSVCHQVQWKTNLLTTSTDKIIAHCQSHEFGPADLEWVEVLHSLTLLYAILALQSMGICEETCRLIAIGSSMKDYARWLSRQVDVYARINPKKLGDLIEALPSNPVINGYVKIGQNLPVILSGDIQLGELLPREWDSMKLIQQLDTEIGTSRDSLETYIDCLTHKHPNLHFGE</sequence>
<dbReference type="EMBL" id="MU003506">
    <property type="protein sequence ID" value="KAF2470881.1"/>
    <property type="molecule type" value="Genomic_DNA"/>
</dbReference>
<keyword evidence="2" id="KW-1185">Reference proteome</keyword>
<gene>
    <name evidence="1" type="ORF">BDR25DRAFT_314070</name>
</gene>